<evidence type="ECO:0000313" key="16">
    <source>
        <dbReference type="EMBL" id="KAK8884668.1"/>
    </source>
</evidence>
<dbReference type="Proteomes" id="UP001470230">
    <property type="component" value="Unassembled WGS sequence"/>
</dbReference>
<dbReference type="EMBL" id="JAPFFF010000008">
    <property type="protein sequence ID" value="KAK8884668.1"/>
    <property type="molecule type" value="Genomic_DNA"/>
</dbReference>
<dbReference type="SUPFAM" id="SSF81811">
    <property type="entry name" value="Helical domain of Sec23/24"/>
    <property type="match status" value="1"/>
</dbReference>
<dbReference type="SUPFAM" id="SSF82754">
    <property type="entry name" value="C-terminal, gelsolin-like domain of Sec23/24"/>
    <property type="match status" value="1"/>
</dbReference>
<comment type="similarity">
    <text evidence="1 10">Belongs to the SEC23/SEC24 family. SEC23 subfamily.</text>
</comment>
<feature type="domain" description="Gelsolin-like" evidence="11">
    <location>
        <begin position="613"/>
        <end position="695"/>
    </location>
</feature>
<dbReference type="InterPro" id="IPR036180">
    <property type="entry name" value="Gelsolin-like_dom_sf"/>
</dbReference>
<evidence type="ECO:0000259" key="12">
    <source>
        <dbReference type="Pfam" id="PF04810"/>
    </source>
</evidence>
<evidence type="ECO:0000256" key="6">
    <source>
        <dbReference type="ARBA" id="ARBA00022892"/>
    </source>
</evidence>
<evidence type="ECO:0000256" key="2">
    <source>
        <dbReference type="ARBA" id="ARBA00022448"/>
    </source>
</evidence>
<evidence type="ECO:0000259" key="14">
    <source>
        <dbReference type="Pfam" id="PF04815"/>
    </source>
</evidence>
<gene>
    <name evidence="16" type="ORF">M9Y10_043786</name>
</gene>
<dbReference type="InterPro" id="IPR006900">
    <property type="entry name" value="Sec23/24_helical_dom"/>
</dbReference>
<evidence type="ECO:0000313" key="17">
    <source>
        <dbReference type="Proteomes" id="UP001470230"/>
    </source>
</evidence>
<comment type="caution">
    <text evidence="16">The sequence shown here is derived from an EMBL/GenBank/DDBJ whole genome shotgun (WGS) entry which is preliminary data.</text>
</comment>
<dbReference type="Gene3D" id="3.40.20.10">
    <property type="entry name" value="Severin"/>
    <property type="match status" value="1"/>
</dbReference>
<dbReference type="Pfam" id="PF08033">
    <property type="entry name" value="Sec23_BS"/>
    <property type="match status" value="1"/>
</dbReference>
<dbReference type="Gene3D" id="3.40.50.410">
    <property type="entry name" value="von Willebrand factor, type A domain"/>
    <property type="match status" value="1"/>
</dbReference>
<dbReference type="Gene3D" id="1.20.120.730">
    <property type="entry name" value="Sec23/Sec24 helical domain"/>
    <property type="match status" value="1"/>
</dbReference>
<dbReference type="InterPro" id="IPR006895">
    <property type="entry name" value="Znf_Sec23_Sec24"/>
</dbReference>
<evidence type="ECO:0000256" key="5">
    <source>
        <dbReference type="ARBA" id="ARBA00022833"/>
    </source>
</evidence>
<dbReference type="InterPro" id="IPR007123">
    <property type="entry name" value="Gelsolin-like_dom"/>
</dbReference>
<evidence type="ECO:0000259" key="11">
    <source>
        <dbReference type="Pfam" id="PF00626"/>
    </source>
</evidence>
<evidence type="ECO:0000256" key="7">
    <source>
        <dbReference type="ARBA" id="ARBA00022927"/>
    </source>
</evidence>
<evidence type="ECO:0000259" key="15">
    <source>
        <dbReference type="Pfam" id="PF08033"/>
    </source>
</evidence>
<keyword evidence="8 10" id="KW-0472">Membrane</keyword>
<keyword evidence="7 10" id="KW-0653">Protein transport</keyword>
<feature type="domain" description="Sec23/Sec24 trunk" evidence="13">
    <location>
        <begin position="122"/>
        <end position="376"/>
    </location>
</feature>
<dbReference type="SUPFAM" id="SSF82919">
    <property type="entry name" value="Zn-finger domain of Sec23/24"/>
    <property type="match status" value="1"/>
</dbReference>
<dbReference type="InterPro" id="IPR029006">
    <property type="entry name" value="ADF-H/Gelsolin-like_dom_sf"/>
</dbReference>
<dbReference type="Pfam" id="PF04815">
    <property type="entry name" value="Sec23_helical"/>
    <property type="match status" value="1"/>
</dbReference>
<dbReference type="SUPFAM" id="SSF81995">
    <property type="entry name" value="beta-sandwich domain of Sec23/24"/>
    <property type="match status" value="1"/>
</dbReference>
<dbReference type="InterPro" id="IPR037364">
    <property type="entry name" value="Sec23"/>
</dbReference>
<reference evidence="16 17" key="1">
    <citation type="submission" date="2024-04" db="EMBL/GenBank/DDBJ databases">
        <title>Tritrichomonas musculus Genome.</title>
        <authorList>
            <person name="Alves-Ferreira E."/>
            <person name="Grigg M."/>
            <person name="Lorenzi H."/>
            <person name="Galac M."/>
        </authorList>
    </citation>
    <scope>NUCLEOTIDE SEQUENCE [LARGE SCALE GENOMIC DNA]</scope>
    <source>
        <strain evidence="16 17">EAF2021</strain>
    </source>
</reference>
<evidence type="ECO:0000259" key="13">
    <source>
        <dbReference type="Pfam" id="PF04811"/>
    </source>
</evidence>
<evidence type="ECO:0000256" key="8">
    <source>
        <dbReference type="ARBA" id="ARBA00023136"/>
    </source>
</evidence>
<comment type="subcellular location">
    <subcellularLocation>
        <location evidence="10">Cytoplasmic vesicle</location>
        <location evidence="10">COPII-coated vesicle membrane</location>
        <topology evidence="10">Peripheral membrane protein</topology>
        <orientation evidence="10">Cytoplasmic side</orientation>
    </subcellularLocation>
    <subcellularLocation>
        <location evidence="10">Endoplasmic reticulum membrane</location>
        <topology evidence="10">Peripheral membrane protein</topology>
        <orientation evidence="10">Cytoplasmic side</orientation>
    </subcellularLocation>
</comment>
<keyword evidence="9 10" id="KW-0968">Cytoplasmic vesicle</keyword>
<name>A0ABR2K1A6_9EUKA</name>
<dbReference type="Gene3D" id="2.30.30.380">
    <property type="entry name" value="Zn-finger domain of Sec23/24"/>
    <property type="match status" value="1"/>
</dbReference>
<evidence type="ECO:0000256" key="1">
    <source>
        <dbReference type="ARBA" id="ARBA00009210"/>
    </source>
</evidence>
<keyword evidence="6 10" id="KW-0931">ER-Golgi transport</keyword>
<dbReference type="PANTHER" id="PTHR11141">
    <property type="entry name" value="PROTEIN TRANSPORT PROTEIN SEC23"/>
    <property type="match status" value="1"/>
</dbReference>
<dbReference type="InterPro" id="IPR036465">
    <property type="entry name" value="vWFA_dom_sf"/>
</dbReference>
<evidence type="ECO:0000256" key="3">
    <source>
        <dbReference type="ARBA" id="ARBA00022723"/>
    </source>
</evidence>
<evidence type="ECO:0000256" key="9">
    <source>
        <dbReference type="ARBA" id="ARBA00023329"/>
    </source>
</evidence>
<organism evidence="16 17">
    <name type="scientific">Tritrichomonas musculus</name>
    <dbReference type="NCBI Taxonomy" id="1915356"/>
    <lineage>
        <taxon>Eukaryota</taxon>
        <taxon>Metamonada</taxon>
        <taxon>Parabasalia</taxon>
        <taxon>Tritrichomonadida</taxon>
        <taxon>Tritrichomonadidae</taxon>
        <taxon>Tritrichomonas</taxon>
    </lineage>
</organism>
<dbReference type="Gene3D" id="2.60.40.1670">
    <property type="entry name" value="beta-sandwich domain of Sec23/24"/>
    <property type="match status" value="1"/>
</dbReference>
<dbReference type="Pfam" id="PF04811">
    <property type="entry name" value="Sec23_trunk"/>
    <property type="match status" value="1"/>
</dbReference>
<dbReference type="Pfam" id="PF04810">
    <property type="entry name" value="zf-Sec23_Sec24"/>
    <property type="match status" value="1"/>
</dbReference>
<dbReference type="InterPro" id="IPR036175">
    <property type="entry name" value="Sec23/24_helical_dom_sf"/>
</dbReference>
<accession>A0ABR2K1A6</accession>
<keyword evidence="3 10" id="KW-0479">Metal-binding</keyword>
<keyword evidence="2 10" id="KW-0813">Transport</keyword>
<feature type="domain" description="Sec23/Sec24 beta-sandwich" evidence="15">
    <location>
        <begin position="383"/>
        <end position="483"/>
    </location>
</feature>
<feature type="domain" description="Sec23/Sec24 helical" evidence="14">
    <location>
        <begin position="500"/>
        <end position="598"/>
    </location>
</feature>
<keyword evidence="17" id="KW-1185">Reference proteome</keyword>
<comment type="function">
    <text evidence="10">Component of the coat protein complex II (COPII) which promotes the formation of transport vesicles from the endoplasmic reticulum (ER). The coat has two main functions, the physical deformation of the endoplasmic reticulum membrane into vesicles and the selection of cargo molecules.</text>
</comment>
<dbReference type="SUPFAM" id="SSF53300">
    <property type="entry name" value="vWA-like"/>
    <property type="match status" value="1"/>
</dbReference>
<feature type="domain" description="Zinc finger Sec23/Sec24-type" evidence="12">
    <location>
        <begin position="53"/>
        <end position="93"/>
    </location>
</feature>
<dbReference type="PANTHER" id="PTHR11141:SF0">
    <property type="entry name" value="PROTEIN TRANSPORT PROTEIN SEC23"/>
    <property type="match status" value="1"/>
</dbReference>
<evidence type="ECO:0000256" key="4">
    <source>
        <dbReference type="ARBA" id="ARBA00022824"/>
    </source>
</evidence>
<dbReference type="InterPro" id="IPR006896">
    <property type="entry name" value="Sec23/24_trunk_dom"/>
</dbReference>
<proteinExistence type="inferred from homology"/>
<keyword evidence="5 10" id="KW-0862">Zinc</keyword>
<dbReference type="Pfam" id="PF00626">
    <property type="entry name" value="Gelsolin"/>
    <property type="match status" value="1"/>
</dbReference>
<evidence type="ECO:0000256" key="10">
    <source>
        <dbReference type="RuleBase" id="RU365030"/>
    </source>
</evidence>
<keyword evidence="10" id="KW-0963">Cytoplasm</keyword>
<dbReference type="InterPro" id="IPR036174">
    <property type="entry name" value="Znf_Sec23_Sec24_sf"/>
</dbReference>
<protein>
    <recommendedName>
        <fullName evidence="10">Protein transport protein SEC23</fullName>
    </recommendedName>
</protein>
<sequence>MDFNQREDLNGIRFSWNVWPTNRIDAVMCSVPIGCLYTPLKQIQGHQPLSYEPVACRQCRCILNPYCAPHISYDTHVWTCPMCQARNPLPTSYHQMREDCLPVELLPDYTTVEYTINTTAVHPPIFVFVVDTCSTEKEHQALKDLLLQTMATLPQNSLVGFISFGSLIYLHELQSSNFPRSYVFSGNKTYSVPELIQMLSIQPQNVEDATNPFILTIDDAELMLNNVIDKFEPDSYQPPNGERKLRCTGAAVHLATMLIQSLYPQTGGQILVLTSGPITKGPGTMAPLQKSEPVRQHADIEKGKAALTTSAITFFNDLGSLASEHNIVINYIAAAFEETGLHEIEACILKTGGWLMSCESWAEDNISQTLKKYFTEIFPVMGSDCSISLNCTKNFKISGCIGACTSMNRMSDVVSEKSVGNGGTTEWKISGILPSTTLAFFVEIAASKAEPIASGSTAFIQFVTKYRHIQSGTYRLRVTTAAVLFNDLTSNKHNIASSFDQEAATVLLARYAMWKVRDEDLLDVIHYIDRTLIRFCRKFGTYNKGDPQSFSLASSFVVFPQFMYHFRRSPFMNTFNSSPDYTASLRHSLLLEDVTSSLFMIQPTLMQYTLDAQPHAVILDTANLQRNCVLLLDTFFRVLIWHGSDIAQWRDAGYQNQPEYANLKALLEDPVKEAQELISERFPTPLLVSCDQDSSKSRYLLARCNPSSQGLDGLGAVGGENLGTDEPSFAKFSAKLKQVAVND</sequence>
<dbReference type="InterPro" id="IPR012990">
    <property type="entry name" value="Beta-sandwich_Sec23_24"/>
</dbReference>
<keyword evidence="4 10" id="KW-0256">Endoplasmic reticulum</keyword>